<dbReference type="PROSITE" id="PS51892">
    <property type="entry name" value="SUBTILASE"/>
    <property type="match status" value="1"/>
</dbReference>
<dbReference type="PANTHER" id="PTHR43806:SF11">
    <property type="entry name" value="CEREVISIN-RELATED"/>
    <property type="match status" value="1"/>
</dbReference>
<organism evidence="9 10">
    <name type="scientific">Ideonella lacteola</name>
    <dbReference type="NCBI Taxonomy" id="2984193"/>
    <lineage>
        <taxon>Bacteria</taxon>
        <taxon>Pseudomonadati</taxon>
        <taxon>Pseudomonadota</taxon>
        <taxon>Betaproteobacteria</taxon>
        <taxon>Burkholderiales</taxon>
        <taxon>Sphaerotilaceae</taxon>
        <taxon>Ideonella</taxon>
    </lineage>
</organism>
<dbReference type="InterPro" id="IPR034204">
    <property type="entry name" value="PfSUB1-like_cat_dom"/>
</dbReference>
<dbReference type="CDD" id="cd07473">
    <property type="entry name" value="Peptidases_S8_Subtilisin_like"/>
    <property type="match status" value="1"/>
</dbReference>
<dbReference type="PRINTS" id="PR00723">
    <property type="entry name" value="SUBTILISIN"/>
</dbReference>
<feature type="active site" description="Charge relay system" evidence="5">
    <location>
        <position position="391"/>
    </location>
</feature>
<feature type="domain" description="Peptidase S8/S53" evidence="7">
    <location>
        <begin position="161"/>
        <end position="426"/>
    </location>
</feature>
<reference evidence="9 10" key="1">
    <citation type="submission" date="2024-04" db="EMBL/GenBank/DDBJ databases">
        <title>Novel species of the genus Ideonella isolated from streams.</title>
        <authorList>
            <person name="Lu H."/>
        </authorList>
    </citation>
    <scope>NUCLEOTIDE SEQUENCE [LARGE SCALE GENOMIC DNA]</scope>
    <source>
        <strain evidence="9 10">DXS29W</strain>
    </source>
</reference>
<dbReference type="Pfam" id="PF00082">
    <property type="entry name" value="Peptidase_S8"/>
    <property type="match status" value="1"/>
</dbReference>
<dbReference type="InterPro" id="IPR054399">
    <property type="entry name" value="Fervidolysin-like_N_prodom"/>
</dbReference>
<feature type="signal peptide" evidence="6">
    <location>
        <begin position="1"/>
        <end position="26"/>
    </location>
</feature>
<keyword evidence="6" id="KW-0732">Signal</keyword>
<proteinExistence type="inferred from homology"/>
<keyword evidence="4 5" id="KW-0720">Serine protease</keyword>
<dbReference type="InterPro" id="IPR023828">
    <property type="entry name" value="Peptidase_S8_Ser-AS"/>
</dbReference>
<evidence type="ECO:0000259" key="7">
    <source>
        <dbReference type="Pfam" id="PF00082"/>
    </source>
</evidence>
<keyword evidence="10" id="KW-1185">Reference proteome</keyword>
<dbReference type="PROSITE" id="PS00137">
    <property type="entry name" value="SUBTILASE_HIS"/>
    <property type="match status" value="1"/>
</dbReference>
<dbReference type="SUPFAM" id="SSF52743">
    <property type="entry name" value="Subtilisin-like"/>
    <property type="match status" value="1"/>
</dbReference>
<comment type="caution">
    <text evidence="9">The sequence shown here is derived from an EMBL/GenBank/DDBJ whole genome shotgun (WGS) entry which is preliminary data.</text>
</comment>
<evidence type="ECO:0000313" key="9">
    <source>
        <dbReference type="EMBL" id="MEK8031618.1"/>
    </source>
</evidence>
<evidence type="ECO:0000256" key="1">
    <source>
        <dbReference type="ARBA" id="ARBA00011073"/>
    </source>
</evidence>
<dbReference type="InterPro" id="IPR015500">
    <property type="entry name" value="Peptidase_S8_subtilisin-rel"/>
</dbReference>
<evidence type="ECO:0000256" key="4">
    <source>
        <dbReference type="ARBA" id="ARBA00022825"/>
    </source>
</evidence>
<dbReference type="InterPro" id="IPR022398">
    <property type="entry name" value="Peptidase_S8_His-AS"/>
</dbReference>
<evidence type="ECO:0000256" key="2">
    <source>
        <dbReference type="ARBA" id="ARBA00022670"/>
    </source>
</evidence>
<evidence type="ECO:0000259" key="8">
    <source>
        <dbReference type="Pfam" id="PF22148"/>
    </source>
</evidence>
<evidence type="ECO:0000256" key="6">
    <source>
        <dbReference type="SAM" id="SignalP"/>
    </source>
</evidence>
<sequence length="445" mass="46153">MPRSTPRFSRTLIATALAALSGVALAGGQPDRVVAELQEAHRQHVPAEMLVQFKPGVAQALREAALNRVGGKFLEKIRGDLHRISLPQGANLAAAVRALHAQDAVDFAEPNWVYHHTAVSDDTYYTNGTLWGMYGDSSPLQTNQYGSQAGEAWNAGHNKCKGVLVGVIDEGVQYTHPDLKSNHWKNPAEIDGNGIDDDGNGYVDDTHGWDFDGNNKSVYDGTGDDHGTHVSGTIGGKGGNAAGVAGMCWVIKMVHAKFLGAGGGTTANAIKSVDYITDLKTRHNLNLVATNNSWGGGGFSQGLKDAIDRGGAANILFIAAAGNNASNNDVSPFYPASYTSDALIAVAAITSTGSLASFSNYGATSVDLCAPGQSITSTVPTNAYASYSGTSMATPHVTGAVALYAKNHPGLTAAQLKSAILGTTTATSSCAGKTVTGGRLNVSTY</sequence>
<accession>A0ABU9BSY0</accession>
<feature type="domain" description="Fervidolysin-like N-terminal prodomain" evidence="8">
    <location>
        <begin position="36"/>
        <end position="111"/>
    </location>
</feature>
<evidence type="ECO:0000256" key="3">
    <source>
        <dbReference type="ARBA" id="ARBA00022801"/>
    </source>
</evidence>
<gene>
    <name evidence="9" type="ORF">AACH06_12390</name>
</gene>
<feature type="active site" description="Charge relay system" evidence="5">
    <location>
        <position position="226"/>
    </location>
</feature>
<name>A0ABU9BSY0_9BURK</name>
<dbReference type="InterPro" id="IPR050131">
    <property type="entry name" value="Peptidase_S8_subtilisin-like"/>
</dbReference>
<dbReference type="InterPro" id="IPR000209">
    <property type="entry name" value="Peptidase_S8/S53_dom"/>
</dbReference>
<dbReference type="PROSITE" id="PS00138">
    <property type="entry name" value="SUBTILASE_SER"/>
    <property type="match status" value="1"/>
</dbReference>
<dbReference type="GO" id="GO:0016787">
    <property type="term" value="F:hydrolase activity"/>
    <property type="evidence" value="ECO:0007669"/>
    <property type="project" value="UniProtKB-KW"/>
</dbReference>
<keyword evidence="2 5" id="KW-0645">Protease</keyword>
<evidence type="ECO:0000313" key="10">
    <source>
        <dbReference type="Proteomes" id="UP001371218"/>
    </source>
</evidence>
<dbReference type="Pfam" id="PF22148">
    <property type="entry name" value="Fervidolysin_NPro-like"/>
    <property type="match status" value="1"/>
</dbReference>
<feature type="active site" description="Charge relay system" evidence="5">
    <location>
        <position position="169"/>
    </location>
</feature>
<protein>
    <submittedName>
        <fullName evidence="9">S8 family peptidase</fullName>
        <ecNumber evidence="9">3.4.-.-</ecNumber>
    </submittedName>
</protein>
<comment type="similarity">
    <text evidence="1 5">Belongs to the peptidase S8 family.</text>
</comment>
<feature type="chain" id="PRO_5045452677" evidence="6">
    <location>
        <begin position="27"/>
        <end position="445"/>
    </location>
</feature>
<keyword evidence="3 5" id="KW-0378">Hydrolase</keyword>
<dbReference type="Proteomes" id="UP001371218">
    <property type="component" value="Unassembled WGS sequence"/>
</dbReference>
<dbReference type="PANTHER" id="PTHR43806">
    <property type="entry name" value="PEPTIDASE S8"/>
    <property type="match status" value="1"/>
</dbReference>
<dbReference type="Gene3D" id="3.40.50.200">
    <property type="entry name" value="Peptidase S8/S53 domain"/>
    <property type="match status" value="1"/>
</dbReference>
<dbReference type="InterPro" id="IPR036852">
    <property type="entry name" value="Peptidase_S8/S53_dom_sf"/>
</dbReference>
<dbReference type="RefSeq" id="WP_341426006.1">
    <property type="nucleotide sequence ID" value="NZ_JBBUTG010000006.1"/>
</dbReference>
<dbReference type="EC" id="3.4.-.-" evidence="9"/>
<dbReference type="EMBL" id="JBBUTG010000006">
    <property type="protein sequence ID" value="MEK8031618.1"/>
    <property type="molecule type" value="Genomic_DNA"/>
</dbReference>
<evidence type="ECO:0000256" key="5">
    <source>
        <dbReference type="PROSITE-ProRule" id="PRU01240"/>
    </source>
</evidence>